<dbReference type="EMBL" id="CP009149">
    <property type="protein sequence ID" value="AIJ05829.1"/>
    <property type="molecule type" value="Genomic_DNA"/>
</dbReference>
<dbReference type="Pfam" id="PF01926">
    <property type="entry name" value="MMR_HSR1"/>
    <property type="match status" value="1"/>
</dbReference>
<gene>
    <name evidence="2" type="ORF">JH146_0985</name>
</gene>
<dbReference type="GO" id="GO:0002098">
    <property type="term" value="P:tRNA wobble uridine modification"/>
    <property type="evidence" value="ECO:0007669"/>
    <property type="project" value="TreeGrafter"/>
</dbReference>
<dbReference type="Gene3D" id="3.40.50.300">
    <property type="entry name" value="P-loop containing nucleotide triphosphate hydrolases"/>
    <property type="match status" value="1"/>
</dbReference>
<sequence length="185" mass="21232">MENREFKIAIIGPENAGKSSIMNALFGKYVSLVSEVGGTTKMPIKRYWGKLKIGRIKEEPEFVNLVFVDLGGLYTTTDKQSPIMTPKVLEKTFEEINDSDMIIHVIDGSVGLLRSFEKLHHLLKFRYQKPIIVVINKCDLLNDSDKENLKNYVERRIKNTPIFVSAKTFEGIPELLEIIIKYLKR</sequence>
<dbReference type="InterPro" id="IPR005225">
    <property type="entry name" value="Small_GTP-bd"/>
</dbReference>
<evidence type="ECO:0000313" key="3">
    <source>
        <dbReference type="Proteomes" id="UP000028781"/>
    </source>
</evidence>
<dbReference type="AlphaFoldDB" id="A0A076LJS6"/>
<dbReference type="GO" id="GO:0030488">
    <property type="term" value="P:tRNA methylation"/>
    <property type="evidence" value="ECO:0007669"/>
    <property type="project" value="TreeGrafter"/>
</dbReference>
<name>A0A076LJS6_9EURY</name>
<evidence type="ECO:0000259" key="1">
    <source>
        <dbReference type="Pfam" id="PF01926"/>
    </source>
</evidence>
<evidence type="ECO:0000313" key="2">
    <source>
        <dbReference type="EMBL" id="AIJ05829.1"/>
    </source>
</evidence>
<dbReference type="STRING" id="1301915.JH146_0985"/>
<proteinExistence type="predicted"/>
<dbReference type="PANTHER" id="PTHR42714:SF2">
    <property type="entry name" value="TRNA MODIFICATION GTPASE GTPBP3, MITOCHONDRIAL"/>
    <property type="match status" value="1"/>
</dbReference>
<dbReference type="KEGG" id="mjh:JH146_0985"/>
<dbReference type="HOGENOM" id="CLU_1472124_0_0_2"/>
<dbReference type="PANTHER" id="PTHR42714">
    <property type="entry name" value="TRNA MODIFICATION GTPASE GTPBP3"/>
    <property type="match status" value="1"/>
</dbReference>
<dbReference type="OrthoDB" id="84946at2157"/>
<dbReference type="Proteomes" id="UP000028781">
    <property type="component" value="Chromosome"/>
</dbReference>
<organism evidence="2 3">
    <name type="scientific">Methanocaldococcus bathoardescens</name>
    <dbReference type="NCBI Taxonomy" id="1301915"/>
    <lineage>
        <taxon>Archaea</taxon>
        <taxon>Methanobacteriati</taxon>
        <taxon>Methanobacteriota</taxon>
        <taxon>Methanomada group</taxon>
        <taxon>Methanococci</taxon>
        <taxon>Methanococcales</taxon>
        <taxon>Methanocaldococcaceae</taxon>
        <taxon>Methanocaldococcus</taxon>
    </lineage>
</organism>
<dbReference type="GeneID" id="24891594"/>
<dbReference type="SUPFAM" id="SSF52540">
    <property type="entry name" value="P-loop containing nucleoside triphosphate hydrolases"/>
    <property type="match status" value="1"/>
</dbReference>
<reference evidence="2 3" key="1">
    <citation type="journal article" date="2015" name="Int. J. Syst. Evol. Microbiol.">
        <title>M ethanocaldococcus bathoardescens sp. nov., a hyperthermophilic methanogen isolated from a volcanically active deep-sea hydrothermal vent.</title>
        <authorList>
            <person name="Stewart L.C."/>
            <person name="Jung J.H."/>
            <person name="Kim Y.T."/>
            <person name="Kwon S.W."/>
            <person name="Park C.S."/>
            <person name="Holden J.F."/>
        </authorList>
    </citation>
    <scope>NUCLEOTIDE SEQUENCE [LARGE SCALE GENOMIC DNA]</scope>
    <source>
        <strain evidence="2 3">JH146</strain>
    </source>
</reference>
<accession>A0A076LJS6</accession>
<dbReference type="PRINTS" id="PR00449">
    <property type="entry name" value="RASTRNSFRMNG"/>
</dbReference>
<dbReference type="CDD" id="cd00880">
    <property type="entry name" value="Era_like"/>
    <property type="match status" value="1"/>
</dbReference>
<dbReference type="InterPro" id="IPR006073">
    <property type="entry name" value="GTP-bd"/>
</dbReference>
<dbReference type="NCBIfam" id="TIGR00231">
    <property type="entry name" value="small_GTP"/>
    <property type="match status" value="1"/>
</dbReference>
<keyword evidence="3" id="KW-1185">Reference proteome</keyword>
<protein>
    <submittedName>
        <fullName evidence="2">GTP-binding protein</fullName>
    </submittedName>
</protein>
<dbReference type="RefSeq" id="WP_048201974.1">
    <property type="nucleotide sequence ID" value="NZ_CP009149.1"/>
</dbReference>
<dbReference type="GO" id="GO:0005737">
    <property type="term" value="C:cytoplasm"/>
    <property type="evidence" value="ECO:0007669"/>
    <property type="project" value="TreeGrafter"/>
</dbReference>
<dbReference type="InterPro" id="IPR027417">
    <property type="entry name" value="P-loop_NTPase"/>
</dbReference>
<feature type="domain" description="G" evidence="1">
    <location>
        <begin position="7"/>
        <end position="137"/>
    </location>
</feature>
<dbReference type="GO" id="GO:0005525">
    <property type="term" value="F:GTP binding"/>
    <property type="evidence" value="ECO:0007669"/>
    <property type="project" value="InterPro"/>
</dbReference>